<keyword evidence="3 5" id="KW-1133">Transmembrane helix</keyword>
<proteinExistence type="predicted"/>
<evidence type="ECO:0000313" key="7">
    <source>
        <dbReference type="EMBL" id="MCJ1960828.1"/>
    </source>
</evidence>
<feature type="transmembrane region" description="Helical" evidence="5">
    <location>
        <begin position="338"/>
        <end position="357"/>
    </location>
</feature>
<feature type="transmembrane region" description="Helical" evidence="5">
    <location>
        <begin position="170"/>
        <end position="187"/>
    </location>
</feature>
<keyword evidence="2 5" id="KW-0812">Transmembrane</keyword>
<feature type="transmembrane region" description="Helical" evidence="5">
    <location>
        <begin position="217"/>
        <end position="233"/>
    </location>
</feature>
<dbReference type="PANTHER" id="PTHR37422:SF17">
    <property type="entry name" value="O-ANTIGEN LIGASE"/>
    <property type="match status" value="1"/>
</dbReference>
<organism evidence="7 8">
    <name type="scientific">Novosphingobium mangrovi</name>
    <name type="common">ex Hu et al. 2023</name>
    <dbReference type="NCBI Taxonomy" id="2930094"/>
    <lineage>
        <taxon>Bacteria</taxon>
        <taxon>Pseudomonadati</taxon>
        <taxon>Pseudomonadota</taxon>
        <taxon>Alphaproteobacteria</taxon>
        <taxon>Sphingomonadales</taxon>
        <taxon>Sphingomonadaceae</taxon>
        <taxon>Novosphingobium</taxon>
    </lineage>
</organism>
<protein>
    <submittedName>
        <fullName evidence="7">O-antigen ligase family protein</fullName>
    </submittedName>
</protein>
<dbReference type="Proteomes" id="UP001162802">
    <property type="component" value="Unassembled WGS sequence"/>
</dbReference>
<feature type="transmembrane region" description="Helical" evidence="5">
    <location>
        <begin position="401"/>
        <end position="422"/>
    </location>
</feature>
<reference evidence="7" key="1">
    <citation type="submission" date="2022-03" db="EMBL/GenBank/DDBJ databases">
        <title>Identification of a novel bacterium isolated from mangrove sediments.</title>
        <authorList>
            <person name="Pan X."/>
        </authorList>
    </citation>
    <scope>NUCLEOTIDE SEQUENCE</scope>
    <source>
        <strain evidence="7">B2637</strain>
    </source>
</reference>
<accession>A0ABT0ACA6</accession>
<keyword evidence="4 5" id="KW-0472">Membrane</keyword>
<comment type="caution">
    <text evidence="7">The sequence shown here is derived from an EMBL/GenBank/DDBJ whole genome shotgun (WGS) entry which is preliminary data.</text>
</comment>
<evidence type="ECO:0000256" key="3">
    <source>
        <dbReference type="ARBA" id="ARBA00022989"/>
    </source>
</evidence>
<sequence>MIGTLPSPAVTGRTGRASYWRQAMPFILFYVLCSTSGITNVGSVNFSIALFPLVIYGYAPAARSAYRSLLPGARKVALAVLAMLLFLCGWDFVTAFGAESFVRVFRPIYGHASGLALVLAVLALSRTPEDARKTRIAALVVISVSFAVTYLLGVRGYGDRYPGLFKHPNQLGLIAAMFVVYTFFIMLTSPLRRAMYYGAAFLVAVSATLLSGSKTNLLISVALMVGGAIPLALMQRDMKKAGREIYRNVTIAVGAVVVGVPVLAFTSERAYDVLDGLLFGNLDLASYHSVLDRTELWAEAWQTGLANPFVGIGAGQFTLDGTEHSHNVFLDAFRTTGIPGLLATIVLVLIIFWYIWAAMKAASIMKYDASTRLYADDARGPFLGSLFALASYILSNQMSDSFGPSTIVYFYFFFAVSLSYFFERRSGAAR</sequence>
<comment type="subcellular location">
    <subcellularLocation>
        <location evidence="1">Membrane</location>
        <topology evidence="1">Multi-pass membrane protein</topology>
    </subcellularLocation>
</comment>
<dbReference type="EMBL" id="JALHAT010000012">
    <property type="protein sequence ID" value="MCJ1960828.1"/>
    <property type="molecule type" value="Genomic_DNA"/>
</dbReference>
<evidence type="ECO:0000256" key="1">
    <source>
        <dbReference type="ARBA" id="ARBA00004141"/>
    </source>
</evidence>
<evidence type="ECO:0000256" key="5">
    <source>
        <dbReference type="SAM" id="Phobius"/>
    </source>
</evidence>
<gene>
    <name evidence="7" type="ORF">MTR65_09075</name>
</gene>
<feature type="transmembrane region" description="Helical" evidence="5">
    <location>
        <begin position="104"/>
        <end position="124"/>
    </location>
</feature>
<feature type="transmembrane region" description="Helical" evidence="5">
    <location>
        <begin position="194"/>
        <end position="211"/>
    </location>
</feature>
<feature type="transmembrane region" description="Helical" evidence="5">
    <location>
        <begin position="76"/>
        <end position="98"/>
    </location>
</feature>
<dbReference type="InterPro" id="IPR051533">
    <property type="entry name" value="WaaL-like"/>
</dbReference>
<keyword evidence="7" id="KW-0436">Ligase</keyword>
<feature type="transmembrane region" description="Helical" evidence="5">
    <location>
        <begin position="245"/>
        <end position="265"/>
    </location>
</feature>
<dbReference type="GO" id="GO:0016874">
    <property type="term" value="F:ligase activity"/>
    <property type="evidence" value="ECO:0007669"/>
    <property type="project" value="UniProtKB-KW"/>
</dbReference>
<dbReference type="RefSeq" id="WP_243799326.1">
    <property type="nucleotide sequence ID" value="NZ_JALHAT010000012.1"/>
</dbReference>
<feature type="transmembrane region" description="Helical" evidence="5">
    <location>
        <begin position="378"/>
        <end position="395"/>
    </location>
</feature>
<dbReference type="Pfam" id="PF04932">
    <property type="entry name" value="Wzy_C"/>
    <property type="match status" value="1"/>
</dbReference>
<evidence type="ECO:0000256" key="2">
    <source>
        <dbReference type="ARBA" id="ARBA00022692"/>
    </source>
</evidence>
<feature type="domain" description="O-antigen ligase-related" evidence="6">
    <location>
        <begin position="192"/>
        <end position="344"/>
    </location>
</feature>
<evidence type="ECO:0000313" key="8">
    <source>
        <dbReference type="Proteomes" id="UP001162802"/>
    </source>
</evidence>
<name>A0ABT0ACA6_9SPHN</name>
<keyword evidence="8" id="KW-1185">Reference proteome</keyword>
<dbReference type="InterPro" id="IPR007016">
    <property type="entry name" value="O-antigen_ligase-rel_domated"/>
</dbReference>
<dbReference type="PANTHER" id="PTHR37422">
    <property type="entry name" value="TEICHURONIC ACID BIOSYNTHESIS PROTEIN TUAE"/>
    <property type="match status" value="1"/>
</dbReference>
<evidence type="ECO:0000256" key="4">
    <source>
        <dbReference type="ARBA" id="ARBA00023136"/>
    </source>
</evidence>
<feature type="transmembrane region" description="Helical" evidence="5">
    <location>
        <begin position="27"/>
        <end position="55"/>
    </location>
</feature>
<evidence type="ECO:0000259" key="6">
    <source>
        <dbReference type="Pfam" id="PF04932"/>
    </source>
</evidence>
<feature type="transmembrane region" description="Helical" evidence="5">
    <location>
        <begin position="136"/>
        <end position="158"/>
    </location>
</feature>